<name>A0A564ZHB6_9BACT</name>
<dbReference type="GO" id="GO:0004519">
    <property type="term" value="F:endonuclease activity"/>
    <property type="evidence" value="ECO:0007669"/>
    <property type="project" value="UniProtKB-KW"/>
</dbReference>
<sequence length="222" mass="24448">MLPIARKVPPILTVFFVLLIHTSDWHLGQELHGFDRGVEQDTFLDWLAGQLITLDADALIVTGDVYDTINPAVQAQQRLYQFLRRVLTETPSLQIVLIGGNHDSAARLELPKHLLDADRIHLIGALPRHDGRTVSARTLIELRDKTGTPCAVCAAVPYLRPGDLPTVGAAESPVKALYREVVDAANEVYRSLIQRIFCSCLRIWVAAEFIAARLACPSALAA</sequence>
<dbReference type="SUPFAM" id="SSF56300">
    <property type="entry name" value="Metallo-dependent phosphatases"/>
    <property type="match status" value="1"/>
</dbReference>
<dbReference type="Proteomes" id="UP000334340">
    <property type="component" value="Unassembled WGS sequence"/>
</dbReference>
<keyword evidence="1" id="KW-0378">Hydrolase</keyword>
<gene>
    <name evidence="1 3" type="primary">sbcD</name>
    <name evidence="3" type="ORF">MELA_01069</name>
</gene>
<dbReference type="InterPro" id="IPR050535">
    <property type="entry name" value="DNA_Repair-Maintenance_Comp"/>
</dbReference>
<keyword evidence="1" id="KW-0233">DNA recombination</keyword>
<comment type="subunit">
    <text evidence="1">Heterodimer of SbcC and SbcD.</text>
</comment>
<protein>
    <recommendedName>
        <fullName evidence="1">Nuclease SbcCD subunit D</fullName>
    </recommendedName>
</protein>
<dbReference type="InterPro" id="IPR029052">
    <property type="entry name" value="Metallo-depent_PP-like"/>
</dbReference>
<dbReference type="NCBIfam" id="TIGR00619">
    <property type="entry name" value="sbcd"/>
    <property type="match status" value="1"/>
</dbReference>
<keyword evidence="1" id="KW-0540">Nuclease</keyword>
<dbReference type="GO" id="GO:0008408">
    <property type="term" value="F:3'-5' exonuclease activity"/>
    <property type="evidence" value="ECO:0007669"/>
    <property type="project" value="InterPro"/>
</dbReference>
<reference evidence="3 4" key="1">
    <citation type="submission" date="2019-07" db="EMBL/GenBank/DDBJ databases">
        <authorList>
            <person name="Cremers G."/>
        </authorList>
    </citation>
    <scope>NUCLEOTIDE SEQUENCE [LARGE SCALE GENOMIC DNA]</scope>
</reference>
<dbReference type="Pfam" id="PF00149">
    <property type="entry name" value="Metallophos"/>
    <property type="match status" value="1"/>
</dbReference>
<evidence type="ECO:0000259" key="2">
    <source>
        <dbReference type="Pfam" id="PF00149"/>
    </source>
</evidence>
<evidence type="ECO:0000313" key="3">
    <source>
        <dbReference type="EMBL" id="VUZ84695.1"/>
    </source>
</evidence>
<dbReference type="GO" id="GO:0006310">
    <property type="term" value="P:DNA recombination"/>
    <property type="evidence" value="ECO:0007669"/>
    <property type="project" value="UniProtKB-KW"/>
</dbReference>
<keyword evidence="1" id="KW-0235">DNA replication</keyword>
<comment type="similarity">
    <text evidence="1">Belongs to the SbcD family.</text>
</comment>
<evidence type="ECO:0000256" key="1">
    <source>
        <dbReference type="RuleBase" id="RU363069"/>
    </source>
</evidence>
<dbReference type="AlphaFoldDB" id="A0A564ZHB6"/>
<evidence type="ECO:0000313" key="4">
    <source>
        <dbReference type="Proteomes" id="UP000334340"/>
    </source>
</evidence>
<comment type="function">
    <text evidence="1">SbcCD cleaves DNA hairpin structures. These structures can inhibit DNA replication and are intermediates in certain DNA recombination reactions. The complex acts as a 3'-&gt;5' double strand exonuclease that can open hairpins. It also has a 5' single-strand endonuclease activity.</text>
</comment>
<dbReference type="InterPro" id="IPR004843">
    <property type="entry name" value="Calcineurin-like_PHP"/>
</dbReference>
<dbReference type="PANTHER" id="PTHR30337:SF0">
    <property type="entry name" value="NUCLEASE SBCCD SUBUNIT D"/>
    <property type="match status" value="1"/>
</dbReference>
<accession>A0A564ZHB6</accession>
<feature type="domain" description="Calcineurin-like phosphoesterase" evidence="2">
    <location>
        <begin position="19"/>
        <end position="113"/>
    </location>
</feature>
<proteinExistence type="inferred from homology"/>
<keyword evidence="4" id="KW-1185">Reference proteome</keyword>
<dbReference type="PANTHER" id="PTHR30337">
    <property type="entry name" value="COMPONENT OF ATP-DEPENDENT DSDNA EXONUCLEASE"/>
    <property type="match status" value="1"/>
</dbReference>
<dbReference type="EMBL" id="CABIKM010000015">
    <property type="protein sequence ID" value="VUZ84695.1"/>
    <property type="molecule type" value="Genomic_DNA"/>
</dbReference>
<keyword evidence="1" id="KW-0269">Exonuclease</keyword>
<keyword evidence="1" id="KW-0255">Endonuclease</keyword>
<organism evidence="3 4">
    <name type="scientific">Candidatus Methylomirabilis lanthanidiphila</name>
    <dbReference type="NCBI Taxonomy" id="2211376"/>
    <lineage>
        <taxon>Bacteria</taxon>
        <taxon>Candidatus Methylomirabilota</taxon>
        <taxon>Candidatus Methylomirabilia</taxon>
        <taxon>Candidatus Methylomirabilales</taxon>
        <taxon>Candidatus Methylomirabilaceae</taxon>
        <taxon>Candidatus Methylomirabilis</taxon>
    </lineage>
</organism>
<dbReference type="Gene3D" id="3.60.21.10">
    <property type="match status" value="1"/>
</dbReference>
<dbReference type="GO" id="GO:0006260">
    <property type="term" value="P:DNA replication"/>
    <property type="evidence" value="ECO:0007669"/>
    <property type="project" value="UniProtKB-KW"/>
</dbReference>
<dbReference type="InterPro" id="IPR004593">
    <property type="entry name" value="SbcD"/>
</dbReference>